<evidence type="ECO:0000256" key="1">
    <source>
        <dbReference type="ARBA" id="ARBA00004177"/>
    </source>
</evidence>
<dbReference type="EMBL" id="CYKH01002227">
    <property type="protein sequence ID" value="CUG94215.1"/>
    <property type="molecule type" value="Genomic_DNA"/>
</dbReference>
<evidence type="ECO:0000313" key="7">
    <source>
        <dbReference type="EMBL" id="CUG94215.1"/>
    </source>
</evidence>
<dbReference type="PANTHER" id="PTHR13673:SF0">
    <property type="entry name" value="VPS35 ENDOSOMAL PROTEIN-SORTING FACTOR-LIKE"/>
    <property type="match status" value="1"/>
</dbReference>
<evidence type="ECO:0000256" key="6">
    <source>
        <dbReference type="SAM" id="MobiDB-lite"/>
    </source>
</evidence>
<sequence length="852" mass="93523">MRAERLGSSDVPSTQSNQTNLIRLIEGLEADLKTFWGTGEKVKALRVAIQSSKLLAVSKISSFITLEEDKVSEQDRARMRAERFGSSDVPSTQSNQTNLIRLIEGLDADLKTFWGTGEKVKALRVAIQSSKLLAVSKAPHCFPSIFILVATVLDSFGDFVAERLQSTQIRGVADPLVACHLRWYLFMRASEVLKSEEWATIFEVTCLDSFATIEQLRSPHFEQLWQTRHISKEQYLNLFMPALQWQLDTISKHGSKQPELRAEFLQKVVLASIKVYPSSALLLPVIRSFQPSDWFHFGVDTLLYQIDEVDVSPVVSKLKLLEAFALMVAEHEAPLPLGRAKRTALLNELWSRVELLGAEPKVDPEEFLTACSALLQLCAVHLGAKQVNVLLNVVRKFIDSHAGVGLQSAIFTLLSGLAVRLDVAALLSSKHFMTLLRNIDAAGRHKLSKTLLAIMPRDVELANVALELSKTLCETYDLLDLNESQQDECTTVIVSALASVASTDPERQIQIMCDARHALPNLDGVKLALVRQAISIIHTFGKNTKRRNAAKAYLAYCHVTIPAVANVFSRMQASVEAAATAFLYGFVAQGEAILKLAMEFLKEMTSTSTKTDGSVVSNTTAIERVVLALIGLGAVTPSHAKFGHNYVLSAIQIWNDGFVWESSSTGRATVNCAIVRTVSKSLTDGGLSYKFTNCGTENYSKDTAYAESCVEIATTAATSTLLAMKAAGDSPPNLLVMGRMALELFETCTVFANIAAKKAVAVREITADAWTIANRCHTGTDVFYSRQLAAVTRFSMEFLGPEGFELATNVTAAREQRKKLQQKLEAKAEGTHDHDEGDDEASREAVDITTAE</sequence>
<evidence type="ECO:0000313" key="8">
    <source>
        <dbReference type="Proteomes" id="UP000051952"/>
    </source>
</evidence>
<dbReference type="InterPro" id="IPR029705">
    <property type="entry name" value="VPS35L"/>
</dbReference>
<name>A0A0S4K057_BODSA</name>
<dbReference type="AlphaFoldDB" id="A0A0S4K057"/>
<gene>
    <name evidence="7" type="ORF">BSAL_47070c</name>
</gene>
<comment type="subcellular location">
    <subcellularLocation>
        <location evidence="1">Endosome</location>
    </subcellularLocation>
</comment>
<dbReference type="Proteomes" id="UP000051952">
    <property type="component" value="Unassembled WGS sequence"/>
</dbReference>
<keyword evidence="8" id="KW-1185">Reference proteome</keyword>
<keyword evidence="5" id="KW-0653">Protein transport</keyword>
<keyword evidence="4" id="KW-0967">Endosome</keyword>
<evidence type="ECO:0000256" key="4">
    <source>
        <dbReference type="ARBA" id="ARBA00022753"/>
    </source>
</evidence>
<protein>
    <submittedName>
        <fullName evidence="7">Uncharacterized protein</fullName>
    </submittedName>
</protein>
<evidence type="ECO:0000256" key="2">
    <source>
        <dbReference type="ARBA" id="ARBA00010704"/>
    </source>
</evidence>
<proteinExistence type="inferred from homology"/>
<dbReference type="GO" id="GO:0005768">
    <property type="term" value="C:endosome"/>
    <property type="evidence" value="ECO:0007669"/>
    <property type="project" value="UniProtKB-SubCell"/>
</dbReference>
<dbReference type="GO" id="GO:0015031">
    <property type="term" value="P:protein transport"/>
    <property type="evidence" value="ECO:0007669"/>
    <property type="project" value="UniProtKB-KW"/>
</dbReference>
<dbReference type="GO" id="GO:0032456">
    <property type="term" value="P:endocytic recycling"/>
    <property type="evidence" value="ECO:0007669"/>
    <property type="project" value="InterPro"/>
</dbReference>
<evidence type="ECO:0000256" key="3">
    <source>
        <dbReference type="ARBA" id="ARBA00022448"/>
    </source>
</evidence>
<dbReference type="OMA" id="XGISECL"/>
<dbReference type="PANTHER" id="PTHR13673">
    <property type="entry name" value="ESOPHAGEAL CANCER ASSOCIATED PROTEIN"/>
    <property type="match status" value="1"/>
</dbReference>
<keyword evidence="3" id="KW-0813">Transport</keyword>
<evidence type="ECO:0000256" key="5">
    <source>
        <dbReference type="ARBA" id="ARBA00022927"/>
    </source>
</evidence>
<dbReference type="VEuPathDB" id="TriTrypDB:BSAL_47070c"/>
<feature type="compositionally biased region" description="Basic and acidic residues" evidence="6">
    <location>
        <begin position="822"/>
        <end position="846"/>
    </location>
</feature>
<comment type="similarity">
    <text evidence="2">Belongs to the VPS35L family.</text>
</comment>
<accession>A0A0S4K057</accession>
<dbReference type="OrthoDB" id="1734063at2759"/>
<organism evidence="7 8">
    <name type="scientific">Bodo saltans</name>
    <name type="common">Flagellated protozoan</name>
    <dbReference type="NCBI Taxonomy" id="75058"/>
    <lineage>
        <taxon>Eukaryota</taxon>
        <taxon>Discoba</taxon>
        <taxon>Euglenozoa</taxon>
        <taxon>Kinetoplastea</taxon>
        <taxon>Metakinetoplastina</taxon>
        <taxon>Eubodonida</taxon>
        <taxon>Bodonidae</taxon>
        <taxon>Bodo</taxon>
    </lineage>
</organism>
<reference evidence="8" key="1">
    <citation type="submission" date="2015-09" db="EMBL/GenBank/DDBJ databases">
        <authorList>
            <consortium name="Pathogen Informatics"/>
        </authorList>
    </citation>
    <scope>NUCLEOTIDE SEQUENCE [LARGE SCALE GENOMIC DNA]</scope>
    <source>
        <strain evidence="8">Lake Konstanz</strain>
    </source>
</reference>
<feature type="region of interest" description="Disordered" evidence="6">
    <location>
        <begin position="817"/>
        <end position="852"/>
    </location>
</feature>